<dbReference type="Gene3D" id="3.40.30.10">
    <property type="entry name" value="Glutaredoxin"/>
    <property type="match status" value="1"/>
</dbReference>
<proteinExistence type="inferred from homology"/>
<dbReference type="InterPro" id="IPR050553">
    <property type="entry name" value="Thioredoxin_ResA/DsbE_sf"/>
</dbReference>
<name>A0ABY5GCW2_9GAMM</name>
<evidence type="ECO:0000313" key="8">
    <source>
        <dbReference type="EMBL" id="UTV26696.1"/>
    </source>
</evidence>
<feature type="domain" description="Thioredoxin" evidence="7">
    <location>
        <begin position="31"/>
        <end position="172"/>
    </location>
</feature>
<feature type="signal peptide" evidence="6">
    <location>
        <begin position="1"/>
        <end position="22"/>
    </location>
</feature>
<dbReference type="CDD" id="cd03010">
    <property type="entry name" value="TlpA_like_DsbE"/>
    <property type="match status" value="1"/>
</dbReference>
<dbReference type="InterPro" id="IPR036249">
    <property type="entry name" value="Thioredoxin-like_sf"/>
</dbReference>
<dbReference type="PANTHER" id="PTHR42852:SF6">
    <property type="entry name" value="THIOL:DISULFIDE INTERCHANGE PROTEIN DSBE"/>
    <property type="match status" value="1"/>
</dbReference>
<keyword evidence="5" id="KW-0676">Redox-active center</keyword>
<dbReference type="InterPro" id="IPR013766">
    <property type="entry name" value="Thioredoxin_domain"/>
</dbReference>
<sequence>MKLSRLVPLLLVSCFGAALLLAMQVQVPEAPDREQPFPAFRLSSLLQPEKLTPASLPPQVYILNVWASWCRVCRQEHGFLMDVAAQQTLPIIGLNYRDQRDSAVRMLTLSGNPYQQVIFDQQGSLALDLGVYGTPETYLVDHRGMIRYRHHGALNSAVWQQQFEPRIKRLRASQERVGEQGG</sequence>
<evidence type="ECO:0000256" key="4">
    <source>
        <dbReference type="ARBA" id="ARBA00023157"/>
    </source>
</evidence>
<reference evidence="8" key="1">
    <citation type="submission" date="2022-07" db="EMBL/GenBank/DDBJ databases">
        <title>Genome sequencing of Photobacterium atrarenae GJH2-4.</title>
        <authorList>
            <person name="Park S.-J."/>
        </authorList>
    </citation>
    <scope>NUCLEOTIDE SEQUENCE</scope>
    <source>
        <strain evidence="8">GJH2-4</strain>
    </source>
</reference>
<dbReference type="Pfam" id="PF08534">
    <property type="entry name" value="Redoxin"/>
    <property type="match status" value="1"/>
</dbReference>
<evidence type="ECO:0000313" key="9">
    <source>
        <dbReference type="Proteomes" id="UP001057998"/>
    </source>
</evidence>
<dbReference type="InterPro" id="IPR013740">
    <property type="entry name" value="Redoxin"/>
</dbReference>
<dbReference type="NCBIfam" id="TIGR00385">
    <property type="entry name" value="dsbE"/>
    <property type="match status" value="1"/>
</dbReference>
<dbReference type="PROSITE" id="PS51352">
    <property type="entry name" value="THIOREDOXIN_2"/>
    <property type="match status" value="1"/>
</dbReference>
<gene>
    <name evidence="8" type="ORF">NNL38_10025</name>
</gene>
<accession>A0ABY5GCW2</accession>
<evidence type="ECO:0000256" key="3">
    <source>
        <dbReference type="ARBA" id="ARBA00022748"/>
    </source>
</evidence>
<feature type="chain" id="PRO_5046447068" evidence="6">
    <location>
        <begin position="23"/>
        <end position="182"/>
    </location>
</feature>
<keyword evidence="9" id="KW-1185">Reference proteome</keyword>
<dbReference type="RefSeq" id="WP_255387907.1">
    <property type="nucleotide sequence ID" value="NZ_CP101508.1"/>
</dbReference>
<keyword evidence="4" id="KW-1015">Disulfide bond</keyword>
<dbReference type="Proteomes" id="UP001057998">
    <property type="component" value="Chromosome 1"/>
</dbReference>
<organism evidence="8 9">
    <name type="scientific">Photobacterium atrarenae</name>
    <dbReference type="NCBI Taxonomy" id="865757"/>
    <lineage>
        <taxon>Bacteria</taxon>
        <taxon>Pseudomonadati</taxon>
        <taxon>Pseudomonadota</taxon>
        <taxon>Gammaproteobacteria</taxon>
        <taxon>Vibrionales</taxon>
        <taxon>Vibrionaceae</taxon>
        <taxon>Photobacterium</taxon>
    </lineage>
</organism>
<evidence type="ECO:0000256" key="6">
    <source>
        <dbReference type="SAM" id="SignalP"/>
    </source>
</evidence>
<dbReference type="InterPro" id="IPR004799">
    <property type="entry name" value="Periplasmic_diS_OxRdtase_DsbE"/>
</dbReference>
<keyword evidence="6" id="KW-0732">Signal</keyword>
<comment type="subcellular location">
    <subcellularLocation>
        <location evidence="1">Cell inner membrane</location>
        <topology evidence="1">Single-pass membrane protein</topology>
        <orientation evidence="1">Periplasmic side</orientation>
    </subcellularLocation>
</comment>
<protein>
    <submittedName>
        <fullName evidence="8">DsbE family thiol:disulfide interchange protein</fullName>
    </submittedName>
</protein>
<evidence type="ECO:0000256" key="5">
    <source>
        <dbReference type="ARBA" id="ARBA00023284"/>
    </source>
</evidence>
<dbReference type="EMBL" id="CP101508">
    <property type="protein sequence ID" value="UTV26696.1"/>
    <property type="molecule type" value="Genomic_DNA"/>
</dbReference>
<evidence type="ECO:0000256" key="1">
    <source>
        <dbReference type="ARBA" id="ARBA00004383"/>
    </source>
</evidence>
<dbReference type="SUPFAM" id="SSF52833">
    <property type="entry name" value="Thioredoxin-like"/>
    <property type="match status" value="1"/>
</dbReference>
<dbReference type="PANTHER" id="PTHR42852">
    <property type="entry name" value="THIOL:DISULFIDE INTERCHANGE PROTEIN DSBE"/>
    <property type="match status" value="1"/>
</dbReference>
<keyword evidence="3" id="KW-0201">Cytochrome c-type biogenesis</keyword>
<comment type="similarity">
    <text evidence="2">Belongs to the thioredoxin family. DsbE subfamily.</text>
</comment>
<evidence type="ECO:0000259" key="7">
    <source>
        <dbReference type="PROSITE" id="PS51352"/>
    </source>
</evidence>
<evidence type="ECO:0000256" key="2">
    <source>
        <dbReference type="ARBA" id="ARBA00007758"/>
    </source>
</evidence>